<dbReference type="EMBL" id="SJPJ01000001">
    <property type="protein sequence ID" value="TWT80238.1"/>
    <property type="molecule type" value="Genomic_DNA"/>
</dbReference>
<feature type="chain" id="PRO_5022831529" evidence="1">
    <location>
        <begin position="26"/>
        <end position="857"/>
    </location>
</feature>
<keyword evidence="4" id="KW-1185">Reference proteome</keyword>
<evidence type="ECO:0000256" key="1">
    <source>
        <dbReference type="SAM" id="SignalP"/>
    </source>
</evidence>
<evidence type="ECO:0000313" key="4">
    <source>
        <dbReference type="Proteomes" id="UP000315010"/>
    </source>
</evidence>
<feature type="signal peptide" evidence="1">
    <location>
        <begin position="1"/>
        <end position="25"/>
    </location>
</feature>
<dbReference type="AlphaFoldDB" id="A0A5C5YYR4"/>
<protein>
    <submittedName>
        <fullName evidence="3">PEP-CTERM motif protein</fullName>
    </submittedName>
</protein>
<sequence length="857" mass="85560" precursor="true">MRTRFLLLLAIGGFCAFIATSTASAQLTWDPAVSGGTSPGGTGTWDTTTGNWWDGSSDTTWDNTGATTANFTTASATEVVSIGSGLTVGDLTKTTGQILQFDGSGGDQAITIKSGGATWTSTGGNAFQFLTSGNDAGLSVSSGDTLTINSDSGFQAIGAPTTAWAVSGATLDYTGTDGQIRGSNTTIGQFGTVKIAAGTTRFLADVNNTTLANDWVLDGTGQVAFDAQAAYNYTLSGDISGTAGMRTEFMGKKIVYIRGDNSTWSGGLEIGNASKASINNVNQLGTGNVTLSGNDLANAGVLLLGGVNMGSSRELHVNGFGGSIVNQGANAFGGKITGSGILHIGHANHDGNTNTLTVSGTNSDHTGITRVWRGTLALGADDALSHATVLQLGGEGSSLFQMNGFDAEIAGLTSTASNTRRVDNNGATVSTLTINVADAANYTYGSAFAVTGPGINVVKNGLGTQKITNGEAKAVDLTVNAGELVWAGNDPTGAVTVSANSTLQSGNGGGTGGIATADIANDGAVVFNRSNAIAYSGVISGEGGVTYSAGSNAVTLSAVQTYKGNTTIDRAVLTAQSANALSADSAVLIGGAGSGHTSAFEMNGFAQEIGGLAIVTGSHTRTLQNNGADATLTLNVGTAESYAYNANVAGSGTIDIVKTGDGTQTFNRSGGYTTAFGDVTVSAGELIWNNNTGSTVSGTVAVGANGTLSGAGVLGGAVTVDGKLNPGNSPGTLTFDEALTLGSTATTTLELTGTGAGFFDVLLNDGGDVLTAGGILALDTTGYVAMNGDSFLVFENWSSFSGSFASITGTDLGGGLSFDTSDLLTGGTLTVTAVPEPSTAMLLVLGFGAVAVRRRRR</sequence>
<dbReference type="NCBIfam" id="TIGR02595">
    <property type="entry name" value="PEP_CTERM"/>
    <property type="match status" value="1"/>
</dbReference>
<comment type="caution">
    <text evidence="3">The sequence shown here is derived from an EMBL/GenBank/DDBJ whole genome shotgun (WGS) entry which is preliminary data.</text>
</comment>
<dbReference type="Proteomes" id="UP000315010">
    <property type="component" value="Unassembled WGS sequence"/>
</dbReference>
<name>A0A5C5YYR4_9BACT</name>
<feature type="domain" description="Ice-binding protein C-terminal" evidence="2">
    <location>
        <begin position="833"/>
        <end position="857"/>
    </location>
</feature>
<dbReference type="RefSeq" id="WP_146395298.1">
    <property type="nucleotide sequence ID" value="NZ_SJPJ01000001.1"/>
</dbReference>
<dbReference type="Pfam" id="PF07589">
    <property type="entry name" value="PEP-CTERM"/>
    <property type="match status" value="1"/>
</dbReference>
<organism evidence="3 4">
    <name type="scientific">Novipirellula herctigrandis</name>
    <dbReference type="NCBI Taxonomy" id="2527986"/>
    <lineage>
        <taxon>Bacteria</taxon>
        <taxon>Pseudomonadati</taxon>
        <taxon>Planctomycetota</taxon>
        <taxon>Planctomycetia</taxon>
        <taxon>Pirellulales</taxon>
        <taxon>Pirellulaceae</taxon>
        <taxon>Novipirellula</taxon>
    </lineage>
</organism>
<dbReference type="InterPro" id="IPR013424">
    <property type="entry name" value="Ice-binding_C"/>
</dbReference>
<accession>A0A5C5YYR4</accession>
<gene>
    <name evidence="3" type="ORF">CA13_16510</name>
</gene>
<reference evidence="3 4" key="1">
    <citation type="submission" date="2019-02" db="EMBL/GenBank/DDBJ databases">
        <title>Deep-cultivation of Planctomycetes and their phenomic and genomic characterization uncovers novel biology.</title>
        <authorList>
            <person name="Wiegand S."/>
            <person name="Jogler M."/>
            <person name="Boedeker C."/>
            <person name="Pinto D."/>
            <person name="Vollmers J."/>
            <person name="Rivas-Marin E."/>
            <person name="Kohn T."/>
            <person name="Peeters S.H."/>
            <person name="Heuer A."/>
            <person name="Rast P."/>
            <person name="Oberbeckmann S."/>
            <person name="Bunk B."/>
            <person name="Jeske O."/>
            <person name="Meyerdierks A."/>
            <person name="Storesund J.E."/>
            <person name="Kallscheuer N."/>
            <person name="Luecker S."/>
            <person name="Lage O.M."/>
            <person name="Pohl T."/>
            <person name="Merkel B.J."/>
            <person name="Hornburger P."/>
            <person name="Mueller R.-W."/>
            <person name="Bruemmer F."/>
            <person name="Labrenz M."/>
            <person name="Spormann A.M."/>
            <person name="Op Den Camp H."/>
            <person name="Overmann J."/>
            <person name="Amann R."/>
            <person name="Jetten M.S.M."/>
            <person name="Mascher T."/>
            <person name="Medema M.H."/>
            <person name="Devos D.P."/>
            <person name="Kaster A.-K."/>
            <person name="Ovreas L."/>
            <person name="Rohde M."/>
            <person name="Galperin M.Y."/>
            <person name="Jogler C."/>
        </authorList>
    </citation>
    <scope>NUCLEOTIDE SEQUENCE [LARGE SCALE GENOMIC DNA]</scope>
    <source>
        <strain evidence="3 4">CA13</strain>
    </source>
</reference>
<dbReference type="OrthoDB" id="174034at2"/>
<evidence type="ECO:0000259" key="2">
    <source>
        <dbReference type="Pfam" id="PF07589"/>
    </source>
</evidence>
<keyword evidence="1" id="KW-0732">Signal</keyword>
<proteinExistence type="predicted"/>
<evidence type="ECO:0000313" key="3">
    <source>
        <dbReference type="EMBL" id="TWT80238.1"/>
    </source>
</evidence>